<dbReference type="AlphaFoldDB" id="A0A517ZBX3"/>
<dbReference type="PIRSF" id="PIRSF000409">
    <property type="entry name" value="Ada"/>
    <property type="match status" value="1"/>
</dbReference>
<dbReference type="GO" id="GO:0043565">
    <property type="term" value="F:sequence-specific DNA binding"/>
    <property type="evidence" value="ECO:0007669"/>
    <property type="project" value="InterPro"/>
</dbReference>
<feature type="binding site" evidence="13">
    <location>
        <position position="42"/>
    </location>
    <ligand>
        <name>Zn(2+)</name>
        <dbReference type="ChEBI" id="CHEBI:29105"/>
    </ligand>
</feature>
<dbReference type="CDD" id="cd06445">
    <property type="entry name" value="ATase"/>
    <property type="match status" value="1"/>
</dbReference>
<dbReference type="Pfam" id="PF02870">
    <property type="entry name" value="Methyltransf_1N"/>
    <property type="match status" value="1"/>
</dbReference>
<dbReference type="SUPFAM" id="SSF46689">
    <property type="entry name" value="Homeodomain-like"/>
    <property type="match status" value="1"/>
</dbReference>
<dbReference type="PROSITE" id="PS00374">
    <property type="entry name" value="MGMT"/>
    <property type="match status" value="1"/>
</dbReference>
<evidence type="ECO:0000256" key="7">
    <source>
        <dbReference type="ARBA" id="ARBA00023015"/>
    </source>
</evidence>
<accession>A0A517ZBX3</accession>
<dbReference type="GO" id="GO:0006281">
    <property type="term" value="P:DNA repair"/>
    <property type="evidence" value="ECO:0007669"/>
    <property type="project" value="UniProtKB-KW"/>
</dbReference>
<evidence type="ECO:0000256" key="2">
    <source>
        <dbReference type="ARBA" id="ARBA00008711"/>
    </source>
</evidence>
<proteinExistence type="inferred from homology"/>
<dbReference type="InterPro" id="IPR008332">
    <property type="entry name" value="MethylG_MeTrfase_N"/>
</dbReference>
<dbReference type="RefSeq" id="WP_231746599.1">
    <property type="nucleotide sequence ID" value="NZ_CP036275.1"/>
</dbReference>
<comment type="catalytic activity">
    <reaction evidence="1">
        <text>a 4-O-methyl-thymidine in DNA + L-cysteinyl-[protein] = a thymidine in DNA + S-methyl-L-cysteinyl-[protein]</text>
        <dbReference type="Rhea" id="RHEA:53428"/>
        <dbReference type="Rhea" id="RHEA-COMP:10131"/>
        <dbReference type="Rhea" id="RHEA-COMP:10132"/>
        <dbReference type="Rhea" id="RHEA-COMP:13555"/>
        <dbReference type="Rhea" id="RHEA-COMP:13556"/>
        <dbReference type="ChEBI" id="CHEBI:29950"/>
        <dbReference type="ChEBI" id="CHEBI:82612"/>
        <dbReference type="ChEBI" id="CHEBI:137386"/>
        <dbReference type="ChEBI" id="CHEBI:137387"/>
        <dbReference type="EC" id="2.1.1.63"/>
    </reaction>
</comment>
<evidence type="ECO:0000256" key="10">
    <source>
        <dbReference type="ARBA" id="ARBA00023204"/>
    </source>
</evidence>
<feature type="binding site" evidence="13">
    <location>
        <position position="72"/>
    </location>
    <ligand>
        <name>Zn(2+)</name>
        <dbReference type="ChEBI" id="CHEBI:29105"/>
    </ligand>
</feature>
<protein>
    <recommendedName>
        <fullName evidence="3">methylated-DNA--[protein]-cysteine S-methyltransferase</fullName>
        <ecNumber evidence="3">2.1.1.63</ecNumber>
    </recommendedName>
</protein>
<evidence type="ECO:0000256" key="3">
    <source>
        <dbReference type="ARBA" id="ARBA00011918"/>
    </source>
</evidence>
<feature type="binding site" evidence="13">
    <location>
        <position position="69"/>
    </location>
    <ligand>
        <name>Zn(2+)</name>
        <dbReference type="ChEBI" id="CHEBI:29105"/>
    </ligand>
</feature>
<dbReference type="InterPro" id="IPR035451">
    <property type="entry name" value="Ada-like_dom_sf"/>
</dbReference>
<reference evidence="15 16" key="1">
    <citation type="submission" date="2019-02" db="EMBL/GenBank/DDBJ databases">
        <title>Deep-cultivation of Planctomycetes and their phenomic and genomic characterization uncovers novel biology.</title>
        <authorList>
            <person name="Wiegand S."/>
            <person name="Jogler M."/>
            <person name="Boedeker C."/>
            <person name="Pinto D."/>
            <person name="Vollmers J."/>
            <person name="Rivas-Marin E."/>
            <person name="Kohn T."/>
            <person name="Peeters S.H."/>
            <person name="Heuer A."/>
            <person name="Rast P."/>
            <person name="Oberbeckmann S."/>
            <person name="Bunk B."/>
            <person name="Jeske O."/>
            <person name="Meyerdierks A."/>
            <person name="Storesund J.E."/>
            <person name="Kallscheuer N."/>
            <person name="Luecker S."/>
            <person name="Lage O.M."/>
            <person name="Pohl T."/>
            <person name="Merkel B.J."/>
            <person name="Hornburger P."/>
            <person name="Mueller R.-W."/>
            <person name="Bruemmer F."/>
            <person name="Labrenz M."/>
            <person name="Spormann A.M."/>
            <person name="Op den Camp H."/>
            <person name="Overmann J."/>
            <person name="Amann R."/>
            <person name="Jetten M.S.M."/>
            <person name="Mascher T."/>
            <person name="Medema M.H."/>
            <person name="Devos D.P."/>
            <person name="Kaster A.-K."/>
            <person name="Ovreas L."/>
            <person name="Rohde M."/>
            <person name="Galperin M.Y."/>
            <person name="Jogler C."/>
        </authorList>
    </citation>
    <scope>NUCLEOTIDE SEQUENCE [LARGE SCALE GENOMIC DNA]</scope>
    <source>
        <strain evidence="15 16">Mal4</strain>
    </source>
</reference>
<dbReference type="PANTHER" id="PTHR10815">
    <property type="entry name" value="METHYLATED-DNA--PROTEIN-CYSTEINE METHYLTRANSFERASE"/>
    <property type="match status" value="1"/>
</dbReference>
<dbReference type="GO" id="GO:0003700">
    <property type="term" value="F:DNA-binding transcription factor activity"/>
    <property type="evidence" value="ECO:0007669"/>
    <property type="project" value="InterPro"/>
</dbReference>
<keyword evidence="13" id="KW-0479">Metal-binding</keyword>
<dbReference type="InterPro" id="IPR016221">
    <property type="entry name" value="Bifunct_regulatory_prot_Ada"/>
</dbReference>
<dbReference type="GO" id="GO:0008270">
    <property type="term" value="F:zinc ion binding"/>
    <property type="evidence" value="ECO:0007669"/>
    <property type="project" value="InterPro"/>
</dbReference>
<comment type="catalytic activity">
    <reaction evidence="11">
        <text>a 6-O-methyl-2'-deoxyguanosine in DNA + L-cysteinyl-[protein] = S-methyl-L-cysteinyl-[protein] + a 2'-deoxyguanosine in DNA</text>
        <dbReference type="Rhea" id="RHEA:24000"/>
        <dbReference type="Rhea" id="RHEA-COMP:10131"/>
        <dbReference type="Rhea" id="RHEA-COMP:10132"/>
        <dbReference type="Rhea" id="RHEA-COMP:11367"/>
        <dbReference type="Rhea" id="RHEA-COMP:11368"/>
        <dbReference type="ChEBI" id="CHEBI:29950"/>
        <dbReference type="ChEBI" id="CHEBI:82612"/>
        <dbReference type="ChEBI" id="CHEBI:85445"/>
        <dbReference type="ChEBI" id="CHEBI:85448"/>
        <dbReference type="EC" id="2.1.1.63"/>
    </reaction>
</comment>
<dbReference type="NCBIfam" id="TIGR00589">
    <property type="entry name" value="ogt"/>
    <property type="match status" value="1"/>
</dbReference>
<dbReference type="InterPro" id="IPR036388">
    <property type="entry name" value="WH-like_DNA-bd_sf"/>
</dbReference>
<keyword evidence="6" id="KW-0227">DNA damage</keyword>
<dbReference type="SMART" id="SM00342">
    <property type="entry name" value="HTH_ARAC"/>
    <property type="match status" value="1"/>
</dbReference>
<feature type="active site" description="Nucleophile; methyl group acceptor from methylphosphotriester" evidence="12">
    <location>
        <position position="38"/>
    </location>
</feature>
<dbReference type="Gene3D" id="3.30.160.70">
    <property type="entry name" value="Methylated DNA-protein cysteine methyltransferase domain"/>
    <property type="match status" value="1"/>
</dbReference>
<dbReference type="Gene3D" id="3.40.10.10">
    <property type="entry name" value="DNA Methylphosphotriester Repair Domain"/>
    <property type="match status" value="1"/>
</dbReference>
<dbReference type="Pfam" id="PF02805">
    <property type="entry name" value="Ada_Zn_binding"/>
    <property type="match status" value="1"/>
</dbReference>
<dbReference type="PANTHER" id="PTHR10815:SF14">
    <property type="entry name" value="BIFUNCTIONAL TRANSCRIPTIONAL ACTIVATOR_DNA REPAIR ENZYME ADA"/>
    <property type="match status" value="1"/>
</dbReference>
<dbReference type="GO" id="GO:0003908">
    <property type="term" value="F:methylated-DNA-[protein]-cysteine S-methyltransferase activity"/>
    <property type="evidence" value="ECO:0007669"/>
    <property type="project" value="UniProtKB-EC"/>
</dbReference>
<evidence type="ECO:0000256" key="13">
    <source>
        <dbReference type="PIRSR" id="PIRSR000409-3"/>
    </source>
</evidence>
<sequence length="352" mass="38712">MPATATRSDDDRWQAVLNRDPAADGMFYYAVRTTGIYCRPVCTARRPNRSNVEFFESAPEAERHGYRSCLKCRPHEAVSPLPEAVLTACRTIDAADAPPSLEDLGRKVGLSPGHLHRLFRSTIGMTPRQYAEAGRAERFRRRLQQREPVTHALHAAGYQSASTLYESAGETLGMTPAHYRNGGTGESIRAAVVRCSLGWIAVAATERGVCMVEPGDDSAELESLVTSRFPNAEVDGNDDQFRQWVSQLVSCVDGLDDGQQLPLDLKGTVFQRRVWTLLRSIPPGTTITYTELAKKLGKPTAARAVASACAANQLAVVVPCHRVVRSDGSLSGYRWGVERKRELLDRESSEQP</sequence>
<feature type="active site" description="Nucleophile; methyl group acceptor from either O6-methylguanine or O4-methylthymine" evidence="12">
    <location>
        <position position="320"/>
    </location>
</feature>
<evidence type="ECO:0000256" key="8">
    <source>
        <dbReference type="ARBA" id="ARBA00023159"/>
    </source>
</evidence>
<dbReference type="InterPro" id="IPR018060">
    <property type="entry name" value="HTH_AraC"/>
</dbReference>
<evidence type="ECO:0000259" key="14">
    <source>
        <dbReference type="PROSITE" id="PS01124"/>
    </source>
</evidence>
<dbReference type="SUPFAM" id="SSF46767">
    <property type="entry name" value="Methylated DNA-protein cysteine methyltransferase, C-terminal domain"/>
    <property type="match status" value="1"/>
</dbReference>
<dbReference type="GO" id="GO:0032259">
    <property type="term" value="P:methylation"/>
    <property type="evidence" value="ECO:0007669"/>
    <property type="project" value="UniProtKB-KW"/>
</dbReference>
<evidence type="ECO:0000256" key="11">
    <source>
        <dbReference type="ARBA" id="ARBA00049348"/>
    </source>
</evidence>
<dbReference type="Proteomes" id="UP000320496">
    <property type="component" value="Chromosome"/>
</dbReference>
<keyword evidence="7" id="KW-0805">Transcription regulation</keyword>
<evidence type="ECO:0000256" key="6">
    <source>
        <dbReference type="ARBA" id="ARBA00022763"/>
    </source>
</evidence>
<dbReference type="SUPFAM" id="SSF53155">
    <property type="entry name" value="Methylated DNA-protein cysteine methyltransferase domain"/>
    <property type="match status" value="1"/>
</dbReference>
<keyword evidence="13" id="KW-0862">Zinc</keyword>
<dbReference type="Pfam" id="PF12833">
    <property type="entry name" value="HTH_18"/>
    <property type="match status" value="1"/>
</dbReference>
<dbReference type="FunFam" id="1.10.10.10:FF:000214">
    <property type="entry name" value="Methylated-DNA--protein-cysteine methyltransferase"/>
    <property type="match status" value="1"/>
</dbReference>
<evidence type="ECO:0000313" key="16">
    <source>
        <dbReference type="Proteomes" id="UP000320496"/>
    </source>
</evidence>
<organism evidence="15 16">
    <name type="scientific">Maioricimonas rarisocia</name>
    <dbReference type="NCBI Taxonomy" id="2528026"/>
    <lineage>
        <taxon>Bacteria</taxon>
        <taxon>Pseudomonadati</taxon>
        <taxon>Planctomycetota</taxon>
        <taxon>Planctomycetia</taxon>
        <taxon>Planctomycetales</taxon>
        <taxon>Planctomycetaceae</taxon>
        <taxon>Maioricimonas</taxon>
    </lineage>
</organism>
<dbReference type="NCBIfam" id="NF011964">
    <property type="entry name" value="PRK15435.1"/>
    <property type="match status" value="1"/>
</dbReference>
<dbReference type="Gene3D" id="1.10.10.10">
    <property type="entry name" value="Winged helix-like DNA-binding domain superfamily/Winged helix DNA-binding domain"/>
    <property type="match status" value="1"/>
</dbReference>
<evidence type="ECO:0000256" key="5">
    <source>
        <dbReference type="ARBA" id="ARBA00022679"/>
    </source>
</evidence>
<dbReference type="PROSITE" id="PS01124">
    <property type="entry name" value="HTH_ARAC_FAMILY_2"/>
    <property type="match status" value="1"/>
</dbReference>
<dbReference type="SUPFAM" id="SSF57884">
    <property type="entry name" value="Ada DNA repair protein, N-terminal domain (N-Ada 10)"/>
    <property type="match status" value="1"/>
</dbReference>
<evidence type="ECO:0000256" key="12">
    <source>
        <dbReference type="PIRSR" id="PIRSR000409-1"/>
    </source>
</evidence>
<keyword evidence="16" id="KW-1185">Reference proteome</keyword>
<keyword evidence="5" id="KW-0808">Transferase</keyword>
<dbReference type="EMBL" id="CP036275">
    <property type="protein sequence ID" value="QDU39940.1"/>
    <property type="molecule type" value="Genomic_DNA"/>
</dbReference>
<name>A0A517ZBX3_9PLAN</name>
<dbReference type="InterPro" id="IPR014048">
    <property type="entry name" value="MethylDNA_cys_MeTrfase_DNA-bd"/>
</dbReference>
<dbReference type="EC" id="2.1.1.63" evidence="3"/>
<keyword evidence="9" id="KW-0804">Transcription</keyword>
<feature type="binding site" evidence="13">
    <location>
        <position position="38"/>
    </location>
    <ligand>
        <name>Zn(2+)</name>
        <dbReference type="ChEBI" id="CHEBI:29105"/>
    </ligand>
</feature>
<dbReference type="InterPro" id="IPR004026">
    <property type="entry name" value="Ada_DNA_repair_Zn-bd"/>
</dbReference>
<dbReference type="Gene3D" id="1.10.10.60">
    <property type="entry name" value="Homeodomain-like"/>
    <property type="match status" value="1"/>
</dbReference>
<keyword evidence="10" id="KW-0234">DNA repair</keyword>
<keyword evidence="8" id="KW-0010">Activator</keyword>
<dbReference type="InterPro" id="IPR009057">
    <property type="entry name" value="Homeodomain-like_sf"/>
</dbReference>
<keyword evidence="4" id="KW-0489">Methyltransferase</keyword>
<evidence type="ECO:0000256" key="4">
    <source>
        <dbReference type="ARBA" id="ARBA00022603"/>
    </source>
</evidence>
<evidence type="ECO:0000256" key="1">
    <source>
        <dbReference type="ARBA" id="ARBA00001286"/>
    </source>
</evidence>
<dbReference type="InterPro" id="IPR036217">
    <property type="entry name" value="MethylDNA_cys_MeTrfase_DNAb"/>
</dbReference>
<comment type="similarity">
    <text evidence="2">Belongs to the MGMT family.</text>
</comment>
<dbReference type="InterPro" id="IPR001497">
    <property type="entry name" value="MethylDNA_cys_MeTrfase_AS"/>
</dbReference>
<dbReference type="InterPro" id="IPR036631">
    <property type="entry name" value="MGMT_N_sf"/>
</dbReference>
<dbReference type="KEGG" id="mri:Mal4_42940"/>
<dbReference type="Pfam" id="PF01035">
    <property type="entry name" value="DNA_binding_1"/>
    <property type="match status" value="1"/>
</dbReference>
<feature type="domain" description="HTH araC/xylS-type" evidence="14">
    <location>
        <begin position="100"/>
        <end position="182"/>
    </location>
</feature>
<comment type="cofactor">
    <cofactor evidence="13">
        <name>Zn(2+)</name>
        <dbReference type="ChEBI" id="CHEBI:29105"/>
    </cofactor>
    <text evidence="13">Binds 1 zinc ion per subunit.</text>
</comment>
<gene>
    <name evidence="15" type="primary">ada</name>
    <name evidence="15" type="ORF">Mal4_42940</name>
</gene>
<evidence type="ECO:0000256" key="9">
    <source>
        <dbReference type="ARBA" id="ARBA00023163"/>
    </source>
</evidence>
<evidence type="ECO:0000313" key="15">
    <source>
        <dbReference type="EMBL" id="QDU39940.1"/>
    </source>
</evidence>